<accession>A0A7R9FCI6</accession>
<evidence type="ECO:0000313" key="1">
    <source>
        <dbReference type="EMBL" id="CAD7451040.1"/>
    </source>
</evidence>
<proteinExistence type="predicted"/>
<dbReference type="AlphaFoldDB" id="A0A7R9FCI6"/>
<organism evidence="1">
    <name type="scientific">Timema bartmani</name>
    <dbReference type="NCBI Taxonomy" id="61472"/>
    <lineage>
        <taxon>Eukaryota</taxon>
        <taxon>Metazoa</taxon>
        <taxon>Ecdysozoa</taxon>
        <taxon>Arthropoda</taxon>
        <taxon>Hexapoda</taxon>
        <taxon>Insecta</taxon>
        <taxon>Pterygota</taxon>
        <taxon>Neoptera</taxon>
        <taxon>Polyneoptera</taxon>
        <taxon>Phasmatodea</taxon>
        <taxon>Timematodea</taxon>
        <taxon>Timematoidea</taxon>
        <taxon>Timematidae</taxon>
        <taxon>Timema</taxon>
    </lineage>
</organism>
<dbReference type="EMBL" id="OD583282">
    <property type="protein sequence ID" value="CAD7451040.1"/>
    <property type="molecule type" value="Genomic_DNA"/>
</dbReference>
<name>A0A7R9FCI6_9NEOP</name>
<sequence>MSRRLESDMPVGLKSCNWSWRTVDQEEEDHEVVRIPRRHIVCWDLFNIDKSTVFQVAKKISILLAGNVRHVLKFPTGVAELAAVNLQFYDKANFPGLVFTARTYLTRVLSSLPEPTRPRSCLHCPDLLHQDPIFNGRTYSTRVLSSLAGPTRPGSGLYCPDLLNQGLVFTGRTYSTKVLSSLAGPTRPVSCLSRFFSKLISV</sequence>
<reference evidence="1" key="1">
    <citation type="submission" date="2020-11" db="EMBL/GenBank/DDBJ databases">
        <authorList>
            <person name="Tran Van P."/>
        </authorList>
    </citation>
    <scope>NUCLEOTIDE SEQUENCE</scope>
</reference>
<protein>
    <submittedName>
        <fullName evidence="1">Uncharacterized protein</fullName>
    </submittedName>
</protein>
<gene>
    <name evidence="1" type="ORF">TBIB3V08_LOCUS13309</name>
</gene>